<dbReference type="Proteomes" id="UP001559025">
    <property type="component" value="Unassembled WGS sequence"/>
</dbReference>
<accession>A0ABV3WWW1</accession>
<dbReference type="CDD" id="cd00293">
    <property type="entry name" value="USP-like"/>
    <property type="match status" value="1"/>
</dbReference>
<dbReference type="InterPro" id="IPR006016">
    <property type="entry name" value="UspA"/>
</dbReference>
<comment type="caution">
    <text evidence="3">The sequence shown here is derived from an EMBL/GenBank/DDBJ whole genome shotgun (WGS) entry which is preliminary data.</text>
</comment>
<feature type="domain" description="UspA" evidence="2">
    <location>
        <begin position="1"/>
        <end position="146"/>
    </location>
</feature>
<name>A0ABV3WWW1_9HYPH</name>
<dbReference type="Pfam" id="PF00582">
    <property type="entry name" value="Usp"/>
    <property type="match status" value="1"/>
</dbReference>
<dbReference type="RefSeq" id="WP_368803672.1">
    <property type="nucleotide sequence ID" value="NZ_JAZHFV010000005.1"/>
</dbReference>
<dbReference type="Gene3D" id="3.40.50.620">
    <property type="entry name" value="HUPs"/>
    <property type="match status" value="1"/>
</dbReference>
<keyword evidence="4" id="KW-1185">Reference proteome</keyword>
<dbReference type="PANTHER" id="PTHR46268:SF6">
    <property type="entry name" value="UNIVERSAL STRESS PROTEIN UP12"/>
    <property type="match status" value="1"/>
</dbReference>
<evidence type="ECO:0000256" key="1">
    <source>
        <dbReference type="ARBA" id="ARBA00008791"/>
    </source>
</evidence>
<dbReference type="SUPFAM" id="SSF52402">
    <property type="entry name" value="Adenine nucleotide alpha hydrolases-like"/>
    <property type="match status" value="1"/>
</dbReference>
<proteinExistence type="inferred from homology"/>
<protein>
    <submittedName>
        <fullName evidence="3">Universal stress protein</fullName>
    </submittedName>
</protein>
<sequence length="146" mass="15593">MFNKILLPVDGSEPAMRALAVAADVAGRYDAEMAVICVYRHHSPLESSLSMVRATDPSPPDKALSEHAREVVRVAAEELGRLGASKVRTMVKRGPPARTIVNVARDENFDLIVLGSRGLGDVEGFLLGSVSHKVTSLASCPCLTVK</sequence>
<evidence type="ECO:0000313" key="4">
    <source>
        <dbReference type="Proteomes" id="UP001559025"/>
    </source>
</evidence>
<dbReference type="PRINTS" id="PR01438">
    <property type="entry name" value="UNVRSLSTRESS"/>
</dbReference>
<reference evidence="3 4" key="1">
    <citation type="submission" date="2024-01" db="EMBL/GenBank/DDBJ databases">
        <title>New evidence supports the origin of RcGTA from prophage.</title>
        <authorList>
            <person name="Xu Y."/>
            <person name="Liu B."/>
            <person name="Chen F."/>
        </authorList>
    </citation>
    <scope>NUCLEOTIDE SEQUENCE [LARGE SCALE GENOMIC DNA]</scope>
    <source>
        <strain evidence="3 4">CBW1107-2</strain>
    </source>
</reference>
<gene>
    <name evidence="3" type="ORF">V1479_15245</name>
</gene>
<comment type="similarity">
    <text evidence="1">Belongs to the universal stress protein A family.</text>
</comment>
<evidence type="ECO:0000259" key="2">
    <source>
        <dbReference type="Pfam" id="PF00582"/>
    </source>
</evidence>
<evidence type="ECO:0000313" key="3">
    <source>
        <dbReference type="EMBL" id="MEX4008668.1"/>
    </source>
</evidence>
<dbReference type="PANTHER" id="PTHR46268">
    <property type="entry name" value="STRESS RESPONSE PROTEIN NHAX"/>
    <property type="match status" value="1"/>
</dbReference>
<dbReference type="InterPro" id="IPR006015">
    <property type="entry name" value="Universal_stress_UspA"/>
</dbReference>
<dbReference type="InterPro" id="IPR014729">
    <property type="entry name" value="Rossmann-like_a/b/a_fold"/>
</dbReference>
<organism evidence="3 4">
    <name type="scientific">Neoaquamicrobium sediminum</name>
    <dbReference type="NCBI Taxonomy" id="1849104"/>
    <lineage>
        <taxon>Bacteria</taxon>
        <taxon>Pseudomonadati</taxon>
        <taxon>Pseudomonadota</taxon>
        <taxon>Alphaproteobacteria</taxon>
        <taxon>Hyphomicrobiales</taxon>
        <taxon>Phyllobacteriaceae</taxon>
        <taxon>Neoaquamicrobium</taxon>
    </lineage>
</organism>
<dbReference type="EMBL" id="JAZHFV010000005">
    <property type="protein sequence ID" value="MEX4008668.1"/>
    <property type="molecule type" value="Genomic_DNA"/>
</dbReference>